<protein>
    <recommendedName>
        <fullName evidence="2">FAD-binding PCMH-type domain-containing protein</fullName>
    </recommendedName>
</protein>
<reference evidence="3 4" key="1">
    <citation type="journal article" date="2020" name="BMC Genomics">
        <title>Intraspecific diversification of the crop wild relative Brassica cretica Lam. using demographic model selection.</title>
        <authorList>
            <person name="Kioukis A."/>
            <person name="Michalopoulou V.A."/>
            <person name="Briers L."/>
            <person name="Pirintsos S."/>
            <person name="Studholme D.J."/>
            <person name="Pavlidis P."/>
            <person name="Sarris P.F."/>
        </authorList>
    </citation>
    <scope>NUCLEOTIDE SEQUENCE [LARGE SCALE GENOMIC DNA]</scope>
    <source>
        <strain evidence="4">cv. PFS-1207/04</strain>
    </source>
</reference>
<dbReference type="Proteomes" id="UP000266723">
    <property type="component" value="Unassembled WGS sequence"/>
</dbReference>
<evidence type="ECO:0000259" key="2">
    <source>
        <dbReference type="PROSITE" id="PS51387"/>
    </source>
</evidence>
<organism evidence="3 4">
    <name type="scientific">Brassica cretica</name>
    <name type="common">Mustard</name>
    <dbReference type="NCBI Taxonomy" id="69181"/>
    <lineage>
        <taxon>Eukaryota</taxon>
        <taxon>Viridiplantae</taxon>
        <taxon>Streptophyta</taxon>
        <taxon>Embryophyta</taxon>
        <taxon>Tracheophyta</taxon>
        <taxon>Spermatophyta</taxon>
        <taxon>Magnoliopsida</taxon>
        <taxon>eudicotyledons</taxon>
        <taxon>Gunneridae</taxon>
        <taxon>Pentapetalae</taxon>
        <taxon>rosids</taxon>
        <taxon>malvids</taxon>
        <taxon>Brassicales</taxon>
        <taxon>Brassicaceae</taxon>
        <taxon>Brassiceae</taxon>
        <taxon>Brassica</taxon>
    </lineage>
</organism>
<evidence type="ECO:0000313" key="4">
    <source>
        <dbReference type="Proteomes" id="UP000266723"/>
    </source>
</evidence>
<dbReference type="InterPro" id="IPR006094">
    <property type="entry name" value="Oxid_FAD_bind_N"/>
</dbReference>
<accession>A0ABQ7AMN1</accession>
<evidence type="ECO:0000313" key="3">
    <source>
        <dbReference type="EMBL" id="KAF3498964.1"/>
    </source>
</evidence>
<dbReference type="PANTHER" id="PTHR32448">
    <property type="entry name" value="OS08G0158400 PROTEIN"/>
    <property type="match status" value="1"/>
</dbReference>
<proteinExistence type="predicted"/>
<dbReference type="InterPro" id="IPR016166">
    <property type="entry name" value="FAD-bd_PCMH"/>
</dbReference>
<dbReference type="SUPFAM" id="SSF56176">
    <property type="entry name" value="FAD-binding/transporter-associated domain-like"/>
    <property type="match status" value="1"/>
</dbReference>
<dbReference type="Pfam" id="PF01565">
    <property type="entry name" value="FAD_binding_4"/>
    <property type="match status" value="1"/>
</dbReference>
<feature type="domain" description="FAD-binding PCMH-type" evidence="2">
    <location>
        <begin position="1"/>
        <end position="123"/>
    </location>
</feature>
<gene>
    <name evidence="3" type="ORF">DY000_02057869</name>
</gene>
<dbReference type="InterPro" id="IPR036318">
    <property type="entry name" value="FAD-bd_PCMH-like_sf"/>
</dbReference>
<keyword evidence="4" id="KW-1185">Reference proteome</keyword>
<sequence length="123" mass="13699">MSSFRDITVEGETAWIGAGITLDEVYYRIWEKTKTHGFVCPTVGAGGHISGGGYGNMIRKYGLSVDYVTDTEIVDVNGRVLDRKGMGEDLFWAIQDHARPRPRDRYGLQSSEELGRERGRDGA</sequence>
<feature type="region of interest" description="Disordered" evidence="1">
    <location>
        <begin position="101"/>
        <end position="123"/>
    </location>
</feature>
<feature type="compositionally biased region" description="Basic and acidic residues" evidence="1">
    <location>
        <begin position="113"/>
        <end position="123"/>
    </location>
</feature>
<dbReference type="InterPro" id="IPR016169">
    <property type="entry name" value="FAD-bd_PCMH_sub2"/>
</dbReference>
<evidence type="ECO:0000256" key="1">
    <source>
        <dbReference type="SAM" id="MobiDB-lite"/>
    </source>
</evidence>
<dbReference type="EMBL" id="QGKV02002055">
    <property type="protein sequence ID" value="KAF3498964.1"/>
    <property type="molecule type" value="Genomic_DNA"/>
</dbReference>
<dbReference type="Gene3D" id="3.30.465.10">
    <property type="match status" value="1"/>
</dbReference>
<comment type="caution">
    <text evidence="3">The sequence shown here is derived from an EMBL/GenBank/DDBJ whole genome shotgun (WGS) entry which is preliminary data.</text>
</comment>
<dbReference type="PROSITE" id="PS51387">
    <property type="entry name" value="FAD_PCMH"/>
    <property type="match status" value="1"/>
</dbReference>
<name>A0ABQ7AMN1_BRACR</name>